<dbReference type="InterPro" id="IPR022385">
    <property type="entry name" value="Rhs_assc_core"/>
</dbReference>
<dbReference type="NCBIfam" id="TIGR03696">
    <property type="entry name" value="Rhs_assc_core"/>
    <property type="match status" value="1"/>
</dbReference>
<dbReference type="InterPro" id="IPR050708">
    <property type="entry name" value="T6SS_VgrG/RHS"/>
</dbReference>
<accession>A0A291QUG4</accession>
<proteinExistence type="predicted"/>
<dbReference type="RefSeq" id="WP_098193899.1">
    <property type="nucleotide sequence ID" value="NZ_CP023777.1"/>
</dbReference>
<name>A0A291QUG4_9BACT</name>
<evidence type="ECO:0000313" key="2">
    <source>
        <dbReference type="Proteomes" id="UP000220133"/>
    </source>
</evidence>
<dbReference type="AlphaFoldDB" id="A0A291QUG4"/>
<dbReference type="Gene3D" id="2.180.10.10">
    <property type="entry name" value="RHS repeat-associated core"/>
    <property type="match status" value="1"/>
</dbReference>
<protein>
    <recommendedName>
        <fullName evidence="3">RHS repeat-associated core domain-containing protein</fullName>
    </recommendedName>
</protein>
<dbReference type="Proteomes" id="UP000220133">
    <property type="component" value="Chromosome"/>
</dbReference>
<organism evidence="1 2">
    <name type="scientific">Chitinophaga caeni</name>
    <dbReference type="NCBI Taxonomy" id="2029983"/>
    <lineage>
        <taxon>Bacteria</taxon>
        <taxon>Pseudomonadati</taxon>
        <taxon>Bacteroidota</taxon>
        <taxon>Chitinophagia</taxon>
        <taxon>Chitinophagales</taxon>
        <taxon>Chitinophagaceae</taxon>
        <taxon>Chitinophaga</taxon>
    </lineage>
</organism>
<dbReference type="PANTHER" id="PTHR32305">
    <property type="match status" value="1"/>
</dbReference>
<reference evidence="1 2" key="1">
    <citation type="submission" date="2017-10" db="EMBL/GenBank/DDBJ databases">
        <title>Paenichitinophaga pekingensis gen. nov., sp. nov., isolated from activated sludge.</title>
        <authorList>
            <person name="Jin D."/>
            <person name="Kong X."/>
            <person name="Deng Y."/>
            <person name="Bai Z."/>
        </authorList>
    </citation>
    <scope>NUCLEOTIDE SEQUENCE [LARGE SCALE GENOMIC DNA]</scope>
    <source>
        <strain evidence="1 2">13</strain>
    </source>
</reference>
<dbReference type="PANTHER" id="PTHR32305:SF15">
    <property type="entry name" value="PROTEIN RHSA-RELATED"/>
    <property type="match status" value="1"/>
</dbReference>
<dbReference type="EMBL" id="CP023777">
    <property type="protein sequence ID" value="ATL47522.1"/>
    <property type="molecule type" value="Genomic_DNA"/>
</dbReference>
<keyword evidence="2" id="KW-1185">Reference proteome</keyword>
<gene>
    <name evidence="1" type="ORF">COR50_10280</name>
</gene>
<evidence type="ECO:0008006" key="3">
    <source>
        <dbReference type="Google" id="ProtNLM"/>
    </source>
</evidence>
<sequence>MKSITWWKITIKKQPAAEGQLVMEKSGFLYVYTSNESVQDVYFDNVTVAMQSGPVLEETHYYPFGLTMSGISSNALKGSSYAENRMKYNGKELQSKEFGDGSGLELYDYGARMYDAQIGRWHVVDPLAHKFPWQSPYVAFDNNPINKIDPDGRAAYSPIYGTDGKFLGTDDQGLQGKAIVMKQEDFKQGMRHEDALKKDLAPNGGAEYYKAVPDWNNYYDFYNHYNSLPNRPDYDGFVTIREGINWAKSHPGALENPSPDNMLYLDASKLDFGNITIGDFNNGVGQSSPINLNTKGNFAEAQFNYKLASTVYALGRVNVTLLNTNGSVKIVNNEATDYDWNKGGSIWRRGLINYERWSEGLNDTHGFKTFYYGRGQLRK</sequence>
<dbReference type="KEGG" id="cbae:COR50_10280"/>
<evidence type="ECO:0000313" key="1">
    <source>
        <dbReference type="EMBL" id="ATL47522.1"/>
    </source>
</evidence>